<comment type="catalytic activity">
    <reaction evidence="7">
        <text>adenosine + H2O + H(+) = inosine + NH4(+)</text>
        <dbReference type="Rhea" id="RHEA:24408"/>
        <dbReference type="ChEBI" id="CHEBI:15377"/>
        <dbReference type="ChEBI" id="CHEBI:15378"/>
        <dbReference type="ChEBI" id="CHEBI:16335"/>
        <dbReference type="ChEBI" id="CHEBI:17596"/>
        <dbReference type="ChEBI" id="CHEBI:28938"/>
        <dbReference type="EC" id="3.5.4.4"/>
    </reaction>
    <physiologicalReaction direction="left-to-right" evidence="7">
        <dbReference type="Rhea" id="RHEA:24409"/>
    </physiologicalReaction>
</comment>
<dbReference type="CDD" id="cd16833">
    <property type="entry name" value="YfiH"/>
    <property type="match status" value="1"/>
</dbReference>
<comment type="similarity">
    <text evidence="2 10">Belongs to the purine nucleoside phosphorylase YfiH/LACC1 family.</text>
</comment>
<dbReference type="Pfam" id="PF02578">
    <property type="entry name" value="Cu-oxidase_4"/>
    <property type="match status" value="1"/>
</dbReference>
<dbReference type="Gene3D" id="3.60.140.10">
    <property type="entry name" value="CNF1/YfiH-like putative cysteine hydrolases"/>
    <property type="match status" value="1"/>
</dbReference>
<comment type="caution">
    <text evidence="11">The sequence shown here is derived from an EMBL/GenBank/DDBJ whole genome shotgun (WGS) entry which is preliminary data.</text>
</comment>
<comment type="catalytic activity">
    <reaction evidence="9">
        <text>S-methyl-5'-thioadenosine + phosphate = 5-(methylsulfanyl)-alpha-D-ribose 1-phosphate + adenine</text>
        <dbReference type="Rhea" id="RHEA:11852"/>
        <dbReference type="ChEBI" id="CHEBI:16708"/>
        <dbReference type="ChEBI" id="CHEBI:17509"/>
        <dbReference type="ChEBI" id="CHEBI:43474"/>
        <dbReference type="ChEBI" id="CHEBI:58533"/>
        <dbReference type="EC" id="2.4.2.28"/>
    </reaction>
    <physiologicalReaction direction="left-to-right" evidence="9">
        <dbReference type="Rhea" id="RHEA:11853"/>
    </physiologicalReaction>
</comment>
<comment type="catalytic activity">
    <reaction evidence="8">
        <text>adenosine + phosphate = alpha-D-ribose 1-phosphate + adenine</text>
        <dbReference type="Rhea" id="RHEA:27642"/>
        <dbReference type="ChEBI" id="CHEBI:16335"/>
        <dbReference type="ChEBI" id="CHEBI:16708"/>
        <dbReference type="ChEBI" id="CHEBI:43474"/>
        <dbReference type="ChEBI" id="CHEBI:57720"/>
        <dbReference type="EC" id="2.4.2.1"/>
    </reaction>
    <physiologicalReaction direction="left-to-right" evidence="8">
        <dbReference type="Rhea" id="RHEA:27643"/>
    </physiologicalReaction>
</comment>
<dbReference type="PANTHER" id="PTHR30616">
    <property type="entry name" value="UNCHARACTERIZED PROTEIN YFIH"/>
    <property type="match status" value="1"/>
</dbReference>
<keyword evidence="5" id="KW-0378">Hydrolase</keyword>
<dbReference type="RefSeq" id="WP_237466770.1">
    <property type="nucleotide sequence ID" value="NZ_CAKLDI010000001.1"/>
</dbReference>
<evidence type="ECO:0000256" key="1">
    <source>
        <dbReference type="ARBA" id="ARBA00000553"/>
    </source>
</evidence>
<dbReference type="NCBIfam" id="TIGR00726">
    <property type="entry name" value="peptidoglycan editing factor PgeF"/>
    <property type="match status" value="1"/>
</dbReference>
<keyword evidence="11" id="KW-0560">Oxidoreductase</keyword>
<evidence type="ECO:0000313" key="12">
    <source>
        <dbReference type="Proteomes" id="UP000838672"/>
    </source>
</evidence>
<name>A0ABM8ZVH4_9VIBR</name>
<dbReference type="Proteomes" id="UP000838672">
    <property type="component" value="Unassembled WGS sequence"/>
</dbReference>
<dbReference type="InterPro" id="IPR038371">
    <property type="entry name" value="Cu_polyphenol_OxRdtase_sf"/>
</dbReference>
<dbReference type="PANTHER" id="PTHR30616:SF2">
    <property type="entry name" value="PURINE NUCLEOSIDE PHOSPHORYLASE LACC1"/>
    <property type="match status" value="1"/>
</dbReference>
<gene>
    <name evidence="11" type="primary">yfiH</name>
    <name evidence="11" type="ORF">VST7929_02227</name>
</gene>
<evidence type="ECO:0000256" key="10">
    <source>
        <dbReference type="RuleBase" id="RU361274"/>
    </source>
</evidence>
<evidence type="ECO:0000256" key="3">
    <source>
        <dbReference type="ARBA" id="ARBA00022679"/>
    </source>
</evidence>
<dbReference type="InterPro" id="IPR003730">
    <property type="entry name" value="Cu_polyphenol_OxRdtase"/>
</dbReference>
<keyword evidence="12" id="KW-1185">Reference proteome</keyword>
<protein>
    <recommendedName>
        <fullName evidence="10">Purine nucleoside phosphorylase</fullName>
    </recommendedName>
</protein>
<evidence type="ECO:0000313" key="11">
    <source>
        <dbReference type="EMBL" id="CAH0534304.1"/>
    </source>
</evidence>
<evidence type="ECO:0000256" key="2">
    <source>
        <dbReference type="ARBA" id="ARBA00007353"/>
    </source>
</evidence>
<organism evidence="11 12">
    <name type="scientific">Vibrio stylophorae</name>
    <dbReference type="NCBI Taxonomy" id="659351"/>
    <lineage>
        <taxon>Bacteria</taxon>
        <taxon>Pseudomonadati</taxon>
        <taxon>Pseudomonadota</taxon>
        <taxon>Gammaproteobacteria</taxon>
        <taxon>Vibrionales</taxon>
        <taxon>Vibrionaceae</taxon>
        <taxon>Vibrio</taxon>
    </lineage>
</organism>
<sequence>MEWIIPNWPAPAHIQACTTTRIGGISEGVFAGFNVGDHVGDNPTHVAQNRAQLAQRFAGPIHWLTQTHSTRVVNLDLGPANQADADASFSSQINQICAVMTADCLPVLFCDRLGTQVAAAHAGWRGLCDGVLEQTLSHFSQPIADILVWLGPAIGPKAFEVGAEVREQFIAQQAQAVSAFTAAQAINPHADSHKYFADIYQLARLRLQALGIDAESIYGGDYCTYTDAARFFSYRREGQTGRMVSCITIGTL</sequence>
<comment type="catalytic activity">
    <reaction evidence="1">
        <text>inosine + phosphate = alpha-D-ribose 1-phosphate + hypoxanthine</text>
        <dbReference type="Rhea" id="RHEA:27646"/>
        <dbReference type="ChEBI" id="CHEBI:17368"/>
        <dbReference type="ChEBI" id="CHEBI:17596"/>
        <dbReference type="ChEBI" id="CHEBI:43474"/>
        <dbReference type="ChEBI" id="CHEBI:57720"/>
        <dbReference type="EC" id="2.4.2.1"/>
    </reaction>
    <physiologicalReaction direction="left-to-right" evidence="1">
        <dbReference type="Rhea" id="RHEA:27647"/>
    </physiologicalReaction>
</comment>
<dbReference type="InterPro" id="IPR011324">
    <property type="entry name" value="Cytotoxic_necrot_fac-like_cat"/>
</dbReference>
<dbReference type="GO" id="GO:0016491">
    <property type="term" value="F:oxidoreductase activity"/>
    <property type="evidence" value="ECO:0007669"/>
    <property type="project" value="UniProtKB-KW"/>
</dbReference>
<dbReference type="SUPFAM" id="SSF64438">
    <property type="entry name" value="CNF1/YfiH-like putative cysteine hydrolases"/>
    <property type="match status" value="1"/>
</dbReference>
<keyword evidence="4" id="KW-0479">Metal-binding</keyword>
<evidence type="ECO:0000256" key="6">
    <source>
        <dbReference type="ARBA" id="ARBA00022833"/>
    </source>
</evidence>
<dbReference type="EMBL" id="CAKLDI010000001">
    <property type="protein sequence ID" value="CAH0534304.1"/>
    <property type="molecule type" value="Genomic_DNA"/>
</dbReference>
<reference evidence="11" key="1">
    <citation type="submission" date="2021-11" db="EMBL/GenBank/DDBJ databases">
        <authorList>
            <person name="Rodrigo-Torres L."/>
            <person name="Arahal R. D."/>
            <person name="Lucena T."/>
        </authorList>
    </citation>
    <scope>NUCLEOTIDE SEQUENCE</scope>
    <source>
        <strain evidence="11">CECT 7929</strain>
    </source>
</reference>
<evidence type="ECO:0000256" key="8">
    <source>
        <dbReference type="ARBA" id="ARBA00048968"/>
    </source>
</evidence>
<evidence type="ECO:0000256" key="9">
    <source>
        <dbReference type="ARBA" id="ARBA00049893"/>
    </source>
</evidence>
<evidence type="ECO:0000256" key="7">
    <source>
        <dbReference type="ARBA" id="ARBA00047989"/>
    </source>
</evidence>
<evidence type="ECO:0000256" key="4">
    <source>
        <dbReference type="ARBA" id="ARBA00022723"/>
    </source>
</evidence>
<evidence type="ECO:0000256" key="5">
    <source>
        <dbReference type="ARBA" id="ARBA00022801"/>
    </source>
</evidence>
<keyword evidence="3" id="KW-0808">Transferase</keyword>
<accession>A0ABM8ZVH4</accession>
<keyword evidence="6" id="KW-0862">Zinc</keyword>
<proteinExistence type="inferred from homology"/>